<keyword evidence="2" id="KW-1185">Reference proteome</keyword>
<reference evidence="1 2" key="1">
    <citation type="submission" date="2021-03" db="EMBL/GenBank/DDBJ databases">
        <authorList>
            <person name="Peeters C."/>
        </authorList>
    </citation>
    <scope>NUCLEOTIDE SEQUENCE [LARGE SCALE GENOMIC DNA]</scope>
    <source>
        <strain evidence="1 2">LMG 26411</strain>
    </source>
</reference>
<sequence length="153" mass="17655">MSIVQGTLPIHDRRWFGFPLEARYASILANQSGLDVSLELVSIECRDEPEECIVWRGSEEEFRASGYFDALRVFPARRRWCYPNGLRGHLERVGSNSFRFVIEWVYIRKTPKISRRQSARALSSPEYRKFREILLAGTTMSNMDKPAGPKAAK</sequence>
<gene>
    <name evidence="1" type="ORF">LMG26411_06776</name>
</gene>
<proteinExistence type="predicted"/>
<dbReference type="EMBL" id="CAJPVI010000061">
    <property type="protein sequence ID" value="CAG2159537.1"/>
    <property type="molecule type" value="Genomic_DNA"/>
</dbReference>
<dbReference type="RefSeq" id="WP_211957574.1">
    <property type="nucleotide sequence ID" value="NZ_CAJPVI010000061.1"/>
</dbReference>
<protein>
    <submittedName>
        <fullName evidence="1">Uncharacterized protein</fullName>
    </submittedName>
</protein>
<organism evidence="1 2">
    <name type="scientific">Cupriavidus numazuensis</name>
    <dbReference type="NCBI Taxonomy" id="221992"/>
    <lineage>
        <taxon>Bacteria</taxon>
        <taxon>Pseudomonadati</taxon>
        <taxon>Pseudomonadota</taxon>
        <taxon>Betaproteobacteria</taxon>
        <taxon>Burkholderiales</taxon>
        <taxon>Burkholderiaceae</taxon>
        <taxon>Cupriavidus</taxon>
    </lineage>
</organism>
<evidence type="ECO:0000313" key="2">
    <source>
        <dbReference type="Proteomes" id="UP000672657"/>
    </source>
</evidence>
<evidence type="ECO:0000313" key="1">
    <source>
        <dbReference type="EMBL" id="CAG2159537.1"/>
    </source>
</evidence>
<name>A0ABM8TSZ4_9BURK</name>
<comment type="caution">
    <text evidence="1">The sequence shown here is derived from an EMBL/GenBank/DDBJ whole genome shotgun (WGS) entry which is preliminary data.</text>
</comment>
<accession>A0ABM8TSZ4</accession>
<dbReference type="Proteomes" id="UP000672657">
    <property type="component" value="Unassembled WGS sequence"/>
</dbReference>